<dbReference type="Proteomes" id="UP000182264">
    <property type="component" value="Chromosome"/>
</dbReference>
<reference evidence="12 13" key="1">
    <citation type="journal article" date="2017" name="Genome Announc.">
        <title>Complete Genome Sequences of Two Acetylene-Fermenting Pelobacter acetylenicus Strains.</title>
        <authorList>
            <person name="Sutton J.M."/>
            <person name="Baesman S.M."/>
            <person name="Fierst J.L."/>
            <person name="Poret-Peterson A.T."/>
            <person name="Oremland R.S."/>
            <person name="Dunlap D.S."/>
            <person name="Akob D.M."/>
        </authorList>
    </citation>
    <scope>NUCLEOTIDE SEQUENCE [LARGE SCALE GENOMIC DNA]</scope>
    <source>
        <strain evidence="12 13">DSM 3247</strain>
    </source>
</reference>
<dbReference type="Gene3D" id="3.40.50.300">
    <property type="entry name" value="P-loop containing nucleotide triphosphate hydrolases"/>
    <property type="match status" value="1"/>
</dbReference>
<sequence>MVSTIYLVGARASGKTTVGRALARELAFAFVDTDQYLWETLRLSVAELVAREGWEGFRRRETEALQAVTAPGRVIATGGGMVLSTFNREYMRRNGTVFYLQVPVAIMARRLESDPNAAQRPSLTGRSITEEIQEVLASREELYRAAAHHALDGARSVSCVVKQALDLLKVQTG</sequence>
<keyword evidence="9 11" id="KW-0057">Aromatic amino acid biosynthesis</keyword>
<keyword evidence="13" id="KW-1185">Reference proteome</keyword>
<feature type="binding site" evidence="11">
    <location>
        <begin position="12"/>
        <end position="17"/>
    </location>
    <ligand>
        <name>ATP</name>
        <dbReference type="ChEBI" id="CHEBI:30616"/>
    </ligand>
</feature>
<dbReference type="InterPro" id="IPR031322">
    <property type="entry name" value="Shikimate/glucono_kinase"/>
</dbReference>
<comment type="function">
    <text evidence="11">Catalyzes the specific phosphorylation of the 3-hydroxyl group of shikimic acid using ATP as a cosubstrate.</text>
</comment>
<evidence type="ECO:0000256" key="9">
    <source>
        <dbReference type="ARBA" id="ARBA00023141"/>
    </source>
</evidence>
<organism evidence="12 13">
    <name type="scientific">Syntrophotalea acetylenica</name>
    <name type="common">Pelobacter acetylenicus</name>
    <dbReference type="NCBI Taxonomy" id="29542"/>
    <lineage>
        <taxon>Bacteria</taxon>
        <taxon>Pseudomonadati</taxon>
        <taxon>Thermodesulfobacteriota</taxon>
        <taxon>Desulfuromonadia</taxon>
        <taxon>Desulfuromonadales</taxon>
        <taxon>Syntrophotaleaceae</taxon>
        <taxon>Syntrophotalea</taxon>
    </lineage>
</organism>
<dbReference type="PANTHER" id="PTHR21087">
    <property type="entry name" value="SHIKIMATE KINASE"/>
    <property type="match status" value="1"/>
</dbReference>
<dbReference type="InterPro" id="IPR000623">
    <property type="entry name" value="Shikimate_kinase/TSH1"/>
</dbReference>
<keyword evidence="6 11" id="KW-0547">Nucleotide-binding</keyword>
<keyword evidence="8 11" id="KW-0067">ATP-binding</keyword>
<keyword evidence="5 11" id="KW-0808">Transferase</keyword>
<dbReference type="HAMAP" id="MF_00109">
    <property type="entry name" value="Shikimate_kinase"/>
    <property type="match status" value="1"/>
</dbReference>
<feature type="binding site" evidence="11">
    <location>
        <position position="155"/>
    </location>
    <ligand>
        <name>ATP</name>
        <dbReference type="ChEBI" id="CHEBI:30616"/>
    </ligand>
</feature>
<dbReference type="GO" id="GO:0009423">
    <property type="term" value="P:chorismate biosynthetic process"/>
    <property type="evidence" value="ECO:0007669"/>
    <property type="project" value="UniProtKB-UniRule"/>
</dbReference>
<dbReference type="EC" id="2.7.1.71" evidence="2 11"/>
<dbReference type="GO" id="GO:0005829">
    <property type="term" value="C:cytosol"/>
    <property type="evidence" value="ECO:0007669"/>
    <property type="project" value="TreeGrafter"/>
</dbReference>
<dbReference type="NCBIfam" id="NF002988">
    <property type="entry name" value="PRK03731.1"/>
    <property type="match status" value="1"/>
</dbReference>
<feature type="binding site" evidence="11">
    <location>
        <position position="139"/>
    </location>
    <ligand>
        <name>substrate</name>
    </ligand>
</feature>
<dbReference type="EMBL" id="CP015518">
    <property type="protein sequence ID" value="APG25716.1"/>
    <property type="molecule type" value="Genomic_DNA"/>
</dbReference>
<feature type="binding site" evidence="11">
    <location>
        <position position="58"/>
    </location>
    <ligand>
        <name>substrate</name>
    </ligand>
</feature>
<evidence type="ECO:0000256" key="6">
    <source>
        <dbReference type="ARBA" id="ARBA00022741"/>
    </source>
</evidence>
<evidence type="ECO:0000256" key="11">
    <source>
        <dbReference type="HAMAP-Rule" id="MF_00109"/>
    </source>
</evidence>
<comment type="subcellular location">
    <subcellularLocation>
        <location evidence="11">Cytoplasm</location>
    </subcellularLocation>
</comment>
<evidence type="ECO:0000256" key="10">
    <source>
        <dbReference type="ARBA" id="ARBA00048567"/>
    </source>
</evidence>
<keyword evidence="3 11" id="KW-0963">Cytoplasm</keyword>
<dbReference type="InterPro" id="IPR023000">
    <property type="entry name" value="Shikimate_kinase_CS"/>
</dbReference>
<dbReference type="PROSITE" id="PS01128">
    <property type="entry name" value="SHIKIMATE_KINASE"/>
    <property type="match status" value="1"/>
</dbReference>
<dbReference type="GO" id="GO:0005524">
    <property type="term" value="F:ATP binding"/>
    <property type="evidence" value="ECO:0007669"/>
    <property type="project" value="UniProtKB-UniRule"/>
</dbReference>
<comment type="subunit">
    <text evidence="11">Monomer.</text>
</comment>
<dbReference type="SUPFAM" id="SSF52540">
    <property type="entry name" value="P-loop containing nucleoside triphosphate hydrolases"/>
    <property type="match status" value="1"/>
</dbReference>
<comment type="similarity">
    <text evidence="11">Belongs to the shikimate kinase family.</text>
</comment>
<dbReference type="GO" id="GO:0008652">
    <property type="term" value="P:amino acid biosynthetic process"/>
    <property type="evidence" value="ECO:0007669"/>
    <property type="project" value="UniProtKB-KW"/>
</dbReference>
<name>A0A1L3GIF0_SYNAC</name>
<evidence type="ECO:0000256" key="7">
    <source>
        <dbReference type="ARBA" id="ARBA00022777"/>
    </source>
</evidence>
<keyword evidence="11" id="KW-0479">Metal-binding</keyword>
<dbReference type="OrthoDB" id="9800332at2"/>
<feature type="binding site" evidence="11">
    <location>
        <position position="16"/>
    </location>
    <ligand>
        <name>Mg(2+)</name>
        <dbReference type="ChEBI" id="CHEBI:18420"/>
    </ligand>
</feature>
<dbReference type="UniPathway" id="UPA00053">
    <property type="reaction ID" value="UER00088"/>
</dbReference>
<evidence type="ECO:0000256" key="5">
    <source>
        <dbReference type="ARBA" id="ARBA00022679"/>
    </source>
</evidence>
<keyword evidence="4 11" id="KW-0028">Amino-acid biosynthesis</keyword>
<feature type="binding site" evidence="11">
    <location>
        <position position="79"/>
    </location>
    <ligand>
        <name>substrate</name>
    </ligand>
</feature>
<comment type="catalytic activity">
    <reaction evidence="10 11">
        <text>shikimate + ATP = 3-phosphoshikimate + ADP + H(+)</text>
        <dbReference type="Rhea" id="RHEA:13121"/>
        <dbReference type="ChEBI" id="CHEBI:15378"/>
        <dbReference type="ChEBI" id="CHEBI:30616"/>
        <dbReference type="ChEBI" id="CHEBI:36208"/>
        <dbReference type="ChEBI" id="CHEBI:145989"/>
        <dbReference type="ChEBI" id="CHEBI:456216"/>
        <dbReference type="EC" id="2.7.1.71"/>
    </reaction>
</comment>
<dbReference type="STRING" id="29542.A6070_06395"/>
<evidence type="ECO:0000256" key="2">
    <source>
        <dbReference type="ARBA" id="ARBA00012154"/>
    </source>
</evidence>
<dbReference type="GO" id="GO:0000287">
    <property type="term" value="F:magnesium ion binding"/>
    <property type="evidence" value="ECO:0007669"/>
    <property type="project" value="UniProtKB-UniRule"/>
</dbReference>
<accession>A0A1L3GIF0</accession>
<dbReference type="CDD" id="cd00464">
    <property type="entry name" value="SK"/>
    <property type="match status" value="1"/>
</dbReference>
<dbReference type="AlphaFoldDB" id="A0A1L3GIF0"/>
<evidence type="ECO:0000313" key="13">
    <source>
        <dbReference type="Proteomes" id="UP000182264"/>
    </source>
</evidence>
<evidence type="ECO:0000256" key="8">
    <source>
        <dbReference type="ARBA" id="ARBA00022840"/>
    </source>
</evidence>
<evidence type="ECO:0000256" key="1">
    <source>
        <dbReference type="ARBA" id="ARBA00004842"/>
    </source>
</evidence>
<dbReference type="InterPro" id="IPR027417">
    <property type="entry name" value="P-loop_NTPase"/>
</dbReference>
<dbReference type="KEGG" id="pace:A6070_06395"/>
<comment type="cofactor">
    <cofactor evidence="11">
        <name>Mg(2+)</name>
        <dbReference type="ChEBI" id="CHEBI:18420"/>
    </cofactor>
    <text evidence="11">Binds 1 Mg(2+) ion per subunit.</text>
</comment>
<dbReference type="RefSeq" id="WP_072287558.1">
    <property type="nucleotide sequence ID" value="NZ_CP015455.1"/>
</dbReference>
<dbReference type="GO" id="GO:0009073">
    <property type="term" value="P:aromatic amino acid family biosynthetic process"/>
    <property type="evidence" value="ECO:0007669"/>
    <property type="project" value="UniProtKB-KW"/>
</dbReference>
<evidence type="ECO:0000256" key="4">
    <source>
        <dbReference type="ARBA" id="ARBA00022605"/>
    </source>
</evidence>
<feature type="binding site" evidence="11">
    <location>
        <position position="120"/>
    </location>
    <ligand>
        <name>ATP</name>
        <dbReference type="ChEBI" id="CHEBI:30616"/>
    </ligand>
</feature>
<dbReference type="Pfam" id="PF01202">
    <property type="entry name" value="SKI"/>
    <property type="match status" value="1"/>
</dbReference>
<keyword evidence="7 11" id="KW-0418">Kinase</keyword>
<evidence type="ECO:0000256" key="3">
    <source>
        <dbReference type="ARBA" id="ARBA00022490"/>
    </source>
</evidence>
<proteinExistence type="inferred from homology"/>
<feature type="binding site" evidence="11">
    <location>
        <position position="34"/>
    </location>
    <ligand>
        <name>substrate</name>
    </ligand>
</feature>
<dbReference type="GO" id="GO:0004765">
    <property type="term" value="F:shikimate kinase activity"/>
    <property type="evidence" value="ECO:0007669"/>
    <property type="project" value="UniProtKB-UniRule"/>
</dbReference>
<dbReference type="PRINTS" id="PR01100">
    <property type="entry name" value="SHIKIMTKNASE"/>
</dbReference>
<gene>
    <name evidence="11" type="primary">aroK</name>
    <name evidence="12" type="ORF">A7E75_12380</name>
</gene>
<dbReference type="PANTHER" id="PTHR21087:SF21">
    <property type="entry name" value="SHIKIMATE KINASE 2"/>
    <property type="match status" value="1"/>
</dbReference>
<keyword evidence="11" id="KW-0460">Magnesium</keyword>
<protein>
    <recommendedName>
        <fullName evidence="2 11">Shikimate kinase</fullName>
        <shortName evidence="11">SK</shortName>
        <ecNumber evidence="2 11">2.7.1.71</ecNumber>
    </recommendedName>
</protein>
<evidence type="ECO:0000313" key="12">
    <source>
        <dbReference type="EMBL" id="APG25716.1"/>
    </source>
</evidence>
<comment type="pathway">
    <text evidence="1 11">Metabolic intermediate biosynthesis; chorismate biosynthesis; chorismate from D-erythrose 4-phosphate and phosphoenolpyruvate: step 5/7.</text>
</comment>